<evidence type="ECO:0008006" key="4">
    <source>
        <dbReference type="Google" id="ProtNLM"/>
    </source>
</evidence>
<dbReference type="EMBL" id="CTEE01000001">
    <property type="protein sequence ID" value="CQD18475.1"/>
    <property type="molecule type" value="Genomic_DNA"/>
</dbReference>
<evidence type="ECO:0000313" key="2">
    <source>
        <dbReference type="EMBL" id="CQD18475.1"/>
    </source>
</evidence>
<keyword evidence="1" id="KW-0732">Signal</keyword>
<feature type="chain" id="PRO_5002419235" description="Lipoprotein" evidence="1">
    <location>
        <begin position="21"/>
        <end position="37"/>
    </location>
</feature>
<protein>
    <recommendedName>
        <fullName evidence="4">Lipoprotein</fullName>
    </recommendedName>
</protein>
<dbReference type="AlphaFoldDB" id="A0A0E4CPL4"/>
<organism evidence="2 3">
    <name type="scientific">Mycobacterium lentiflavum</name>
    <dbReference type="NCBI Taxonomy" id="141349"/>
    <lineage>
        <taxon>Bacteria</taxon>
        <taxon>Bacillati</taxon>
        <taxon>Actinomycetota</taxon>
        <taxon>Actinomycetes</taxon>
        <taxon>Mycobacteriales</taxon>
        <taxon>Mycobacteriaceae</taxon>
        <taxon>Mycobacterium</taxon>
        <taxon>Mycobacterium simiae complex</taxon>
    </lineage>
</organism>
<reference evidence="2 3" key="1">
    <citation type="submission" date="2015-03" db="EMBL/GenBank/DDBJ databases">
        <authorList>
            <person name="Urmite Genomes"/>
        </authorList>
    </citation>
    <scope>NUCLEOTIDE SEQUENCE [LARGE SCALE GENOMIC DNA]</scope>
    <source>
        <strain evidence="2 3">CSUR P1491</strain>
    </source>
</reference>
<dbReference type="PROSITE" id="PS51257">
    <property type="entry name" value="PROKAR_LIPOPROTEIN"/>
    <property type="match status" value="1"/>
</dbReference>
<gene>
    <name evidence="2" type="ORF">BN1232_04236</name>
</gene>
<evidence type="ECO:0000313" key="3">
    <source>
        <dbReference type="Proteomes" id="UP000199251"/>
    </source>
</evidence>
<sequence length="37" mass="3852">MSVLKYKVVLVLVLAFTAPAASGCTATLVCDPFFTCA</sequence>
<evidence type="ECO:0000256" key="1">
    <source>
        <dbReference type="SAM" id="SignalP"/>
    </source>
</evidence>
<name>A0A0E4CPL4_MYCLN</name>
<dbReference type="Proteomes" id="UP000199251">
    <property type="component" value="Unassembled WGS sequence"/>
</dbReference>
<proteinExistence type="predicted"/>
<accession>A0A0E4CPL4</accession>
<feature type="signal peptide" evidence="1">
    <location>
        <begin position="1"/>
        <end position="20"/>
    </location>
</feature>